<reference evidence="7" key="1">
    <citation type="submission" date="2022-07" db="EMBL/GenBank/DDBJ databases">
        <title>Draft genome sequence of Zalerion maritima ATCC 34329, a (micro)plastics degrading marine fungus.</title>
        <authorList>
            <person name="Paco A."/>
            <person name="Goncalves M.F.M."/>
            <person name="Rocha-Santos T.A.P."/>
            <person name="Alves A."/>
        </authorList>
    </citation>
    <scope>NUCLEOTIDE SEQUENCE</scope>
    <source>
        <strain evidence="7">ATCC 34329</strain>
    </source>
</reference>
<dbReference type="GO" id="GO:0008270">
    <property type="term" value="F:zinc ion binding"/>
    <property type="evidence" value="ECO:0007669"/>
    <property type="project" value="UniProtKB-KW"/>
</dbReference>
<dbReference type="Proteomes" id="UP001201980">
    <property type="component" value="Unassembled WGS sequence"/>
</dbReference>
<keyword evidence="3" id="KW-0862">Zinc</keyword>
<feature type="region of interest" description="Disordered" evidence="5">
    <location>
        <begin position="25"/>
        <end position="105"/>
    </location>
</feature>
<dbReference type="Pfam" id="PF02892">
    <property type="entry name" value="zf-BED"/>
    <property type="match status" value="1"/>
</dbReference>
<feature type="compositionally biased region" description="Polar residues" evidence="5">
    <location>
        <begin position="25"/>
        <end position="48"/>
    </location>
</feature>
<evidence type="ECO:0000313" key="8">
    <source>
        <dbReference type="Proteomes" id="UP001201980"/>
    </source>
</evidence>
<evidence type="ECO:0000313" key="7">
    <source>
        <dbReference type="EMBL" id="KAJ2904937.1"/>
    </source>
</evidence>
<feature type="compositionally biased region" description="Polar residues" evidence="5">
    <location>
        <begin position="72"/>
        <end position="105"/>
    </location>
</feature>
<organism evidence="7 8">
    <name type="scientific">Zalerion maritima</name>
    <dbReference type="NCBI Taxonomy" id="339359"/>
    <lineage>
        <taxon>Eukaryota</taxon>
        <taxon>Fungi</taxon>
        <taxon>Dikarya</taxon>
        <taxon>Ascomycota</taxon>
        <taxon>Pezizomycotina</taxon>
        <taxon>Sordariomycetes</taxon>
        <taxon>Lulworthiomycetidae</taxon>
        <taxon>Lulworthiales</taxon>
        <taxon>Lulworthiaceae</taxon>
        <taxon>Zalerion</taxon>
    </lineage>
</organism>
<accession>A0AAD5RV93</accession>
<gene>
    <name evidence="7" type="ORF">MKZ38_006802</name>
</gene>
<dbReference type="GO" id="GO:0003677">
    <property type="term" value="F:DNA binding"/>
    <property type="evidence" value="ECO:0007669"/>
    <property type="project" value="InterPro"/>
</dbReference>
<evidence type="ECO:0000259" key="6">
    <source>
        <dbReference type="PROSITE" id="PS50157"/>
    </source>
</evidence>
<dbReference type="InterPro" id="IPR013087">
    <property type="entry name" value="Znf_C2H2_type"/>
</dbReference>
<keyword evidence="8" id="KW-1185">Reference proteome</keyword>
<evidence type="ECO:0000256" key="5">
    <source>
        <dbReference type="SAM" id="MobiDB-lite"/>
    </source>
</evidence>
<name>A0AAD5RV93_9PEZI</name>
<evidence type="ECO:0000256" key="4">
    <source>
        <dbReference type="PROSITE-ProRule" id="PRU00042"/>
    </source>
</evidence>
<dbReference type="InterPro" id="IPR003656">
    <property type="entry name" value="Znf_BED"/>
</dbReference>
<evidence type="ECO:0000256" key="1">
    <source>
        <dbReference type="ARBA" id="ARBA00022723"/>
    </source>
</evidence>
<dbReference type="SMART" id="SM00355">
    <property type="entry name" value="ZnF_C2H2"/>
    <property type="match status" value="2"/>
</dbReference>
<dbReference type="PROSITE" id="PS50157">
    <property type="entry name" value="ZINC_FINGER_C2H2_2"/>
    <property type="match status" value="1"/>
</dbReference>
<evidence type="ECO:0000256" key="2">
    <source>
        <dbReference type="ARBA" id="ARBA00022771"/>
    </source>
</evidence>
<keyword evidence="2 4" id="KW-0863">Zinc-finger</keyword>
<evidence type="ECO:0000256" key="3">
    <source>
        <dbReference type="ARBA" id="ARBA00022833"/>
    </source>
</evidence>
<dbReference type="EMBL" id="JAKWBI020000041">
    <property type="protein sequence ID" value="KAJ2904937.1"/>
    <property type="molecule type" value="Genomic_DNA"/>
</dbReference>
<dbReference type="AlphaFoldDB" id="A0AAD5RV93"/>
<dbReference type="Gene3D" id="3.30.160.60">
    <property type="entry name" value="Classic Zinc Finger"/>
    <property type="match status" value="1"/>
</dbReference>
<feature type="region of interest" description="Disordered" evidence="5">
    <location>
        <begin position="178"/>
        <end position="197"/>
    </location>
</feature>
<feature type="domain" description="C2H2-type" evidence="6">
    <location>
        <begin position="201"/>
        <end position="229"/>
    </location>
</feature>
<proteinExistence type="predicted"/>
<keyword evidence="1" id="KW-0479">Metal-binding</keyword>
<sequence length="237" mass="25725">MAANNNSQGSQGSYYSFSEIDVDSWNPTDPNFLTNPDGQTHPPSSSYPATGPAYYSTPQTTAGYATPETPAMSYNASSGYDPSYVPTSSSGGSWQTSPVANASGTANPYLAPASSDQVYTPASSAPIDPAAYDHGTGTWDPNAGSGYSSGYATPQSAVRQTGFRCQYCPDKQYTRSRDLQRHMHARHPGYESPAGDSSEFVECQYCGKQNMRKDNLKRHIEKKHPRYRDTSLIAPRR</sequence>
<protein>
    <recommendedName>
        <fullName evidence="6">C2H2-type domain-containing protein</fullName>
    </recommendedName>
</protein>
<comment type="caution">
    <text evidence="7">The sequence shown here is derived from an EMBL/GenBank/DDBJ whole genome shotgun (WGS) entry which is preliminary data.</text>
</comment>
<feature type="region of interest" description="Disordered" evidence="5">
    <location>
        <begin position="214"/>
        <end position="237"/>
    </location>
</feature>